<reference evidence="2" key="2">
    <citation type="submission" date="2019-07" db="EMBL/GenBank/DDBJ databases">
        <authorList>
            <person name="Yang Y."/>
            <person name="Bocs S."/>
            <person name="Baudouin L."/>
        </authorList>
    </citation>
    <scope>NUCLEOTIDE SEQUENCE</scope>
    <source>
        <tissue evidence="2">Spear leaf of Hainan Tall coconut</tissue>
    </source>
</reference>
<dbReference type="PANTHER" id="PTHR33699">
    <property type="entry name" value="EXPRESSED PROTEIN"/>
    <property type="match status" value="1"/>
</dbReference>
<accession>A0A8K0MWP0</accession>
<sequence>MEDVKKRQQIPAFGSWNCCDEVPITEYFESVRRTGLIQANFFGGDGEDLFKRNKGGGGKDEMKQYERERRKPKPSGGDLYKIPPEDLYQGPKKASVLFEILIHEMG</sequence>
<reference evidence="2" key="1">
    <citation type="journal article" date="2017" name="Gigascience">
        <title>The genome draft of coconut (Cocos nucifera).</title>
        <authorList>
            <person name="Xiao Y."/>
            <person name="Xu P."/>
            <person name="Fan H."/>
            <person name="Baudouin L."/>
            <person name="Xia W."/>
            <person name="Bocs S."/>
            <person name="Xu J."/>
            <person name="Li Q."/>
            <person name="Guo A."/>
            <person name="Zhou L."/>
            <person name="Li J."/>
            <person name="Wu Y."/>
            <person name="Ma Z."/>
            <person name="Armero A."/>
            <person name="Issali A.E."/>
            <person name="Liu N."/>
            <person name="Peng M."/>
            <person name="Yang Y."/>
        </authorList>
    </citation>
    <scope>NUCLEOTIDE SEQUENCE</scope>
    <source>
        <tissue evidence="2">Spear leaf of Hainan Tall coconut</tissue>
    </source>
</reference>
<evidence type="ECO:0000313" key="3">
    <source>
        <dbReference type="Proteomes" id="UP000797356"/>
    </source>
</evidence>
<feature type="region of interest" description="Disordered" evidence="1">
    <location>
        <begin position="49"/>
        <end position="86"/>
    </location>
</feature>
<comment type="caution">
    <text evidence="2">The sequence shown here is derived from an EMBL/GenBank/DDBJ whole genome shotgun (WGS) entry which is preliminary data.</text>
</comment>
<name>A0A8K0MWP0_COCNU</name>
<evidence type="ECO:0000313" key="2">
    <source>
        <dbReference type="EMBL" id="KAG1330846.1"/>
    </source>
</evidence>
<gene>
    <name evidence="2" type="ORF">COCNU_02G008140</name>
</gene>
<dbReference type="Proteomes" id="UP000797356">
    <property type="component" value="Chromosome 2"/>
</dbReference>
<dbReference type="PANTHER" id="PTHR33699:SF2">
    <property type="entry name" value="PATHOGENIC TYPE III EFFECTOR AVIRULENCE FACTOR AVR AVRRPT-CLEAVAGE: CLEAVAGE SITE PROTEIN-RELATED"/>
    <property type="match status" value="1"/>
</dbReference>
<feature type="compositionally biased region" description="Basic and acidic residues" evidence="1">
    <location>
        <begin position="57"/>
        <end position="69"/>
    </location>
</feature>
<dbReference type="OrthoDB" id="755325at2759"/>
<dbReference type="EMBL" id="CM017873">
    <property type="protein sequence ID" value="KAG1330846.1"/>
    <property type="molecule type" value="Genomic_DNA"/>
</dbReference>
<organism evidence="2 3">
    <name type="scientific">Cocos nucifera</name>
    <name type="common">Coconut palm</name>
    <dbReference type="NCBI Taxonomy" id="13894"/>
    <lineage>
        <taxon>Eukaryota</taxon>
        <taxon>Viridiplantae</taxon>
        <taxon>Streptophyta</taxon>
        <taxon>Embryophyta</taxon>
        <taxon>Tracheophyta</taxon>
        <taxon>Spermatophyta</taxon>
        <taxon>Magnoliopsida</taxon>
        <taxon>Liliopsida</taxon>
        <taxon>Arecaceae</taxon>
        <taxon>Arecoideae</taxon>
        <taxon>Cocoseae</taxon>
        <taxon>Attaleinae</taxon>
        <taxon>Cocos</taxon>
    </lineage>
</organism>
<protein>
    <recommendedName>
        <fullName evidence="4">RIN4 pathogenic type III effector avirulence factor Avr cleavage site domain-containing protein</fullName>
    </recommendedName>
</protein>
<evidence type="ECO:0008006" key="4">
    <source>
        <dbReference type="Google" id="ProtNLM"/>
    </source>
</evidence>
<proteinExistence type="predicted"/>
<dbReference type="AlphaFoldDB" id="A0A8K0MWP0"/>
<keyword evidence="3" id="KW-1185">Reference proteome</keyword>
<evidence type="ECO:0000256" key="1">
    <source>
        <dbReference type="SAM" id="MobiDB-lite"/>
    </source>
</evidence>